<dbReference type="CDD" id="cd02767">
    <property type="entry name" value="MopB_ydeP"/>
    <property type="match status" value="1"/>
</dbReference>
<feature type="domain" description="Molybdopterin oxidoreductase" evidence="10">
    <location>
        <begin position="117"/>
        <end position="498"/>
    </location>
</feature>
<comment type="similarity">
    <text evidence="3">Belongs to the prokaryotic molybdopterin-containing oxidoreductase family.</text>
</comment>
<name>A0ABW3J613_9HYPH</name>
<dbReference type="InterPro" id="IPR010046">
    <property type="entry name" value="Mopterin_OxRdtse_a_bac"/>
</dbReference>
<dbReference type="RefSeq" id="WP_379084931.1">
    <property type="nucleotide sequence ID" value="NZ_JBHTJO010000001.1"/>
</dbReference>
<evidence type="ECO:0000256" key="8">
    <source>
        <dbReference type="ARBA" id="ARBA00023004"/>
    </source>
</evidence>
<dbReference type="InterPro" id="IPR037951">
    <property type="entry name" value="MopB_CT_YdeP"/>
</dbReference>
<dbReference type="SUPFAM" id="SSF53706">
    <property type="entry name" value="Formate dehydrogenase/DMSO reductase, domains 1-3"/>
    <property type="match status" value="1"/>
</dbReference>
<dbReference type="Proteomes" id="UP001597102">
    <property type="component" value="Unassembled WGS sequence"/>
</dbReference>
<dbReference type="InterPro" id="IPR050123">
    <property type="entry name" value="Prok_molybdopt-oxidoreductase"/>
</dbReference>
<comment type="caution">
    <text evidence="11">The sequence shown here is derived from an EMBL/GenBank/DDBJ whole genome shotgun (WGS) entry which is preliminary data.</text>
</comment>
<dbReference type="InterPro" id="IPR006656">
    <property type="entry name" value="Mopterin_OxRdtase"/>
</dbReference>
<dbReference type="InterPro" id="IPR041953">
    <property type="entry name" value="YdeP_MopB"/>
</dbReference>
<dbReference type="Gene3D" id="3.40.228.10">
    <property type="entry name" value="Dimethylsulfoxide Reductase, domain 2"/>
    <property type="match status" value="1"/>
</dbReference>
<dbReference type="SUPFAM" id="SSF50692">
    <property type="entry name" value="ADC-like"/>
    <property type="match status" value="1"/>
</dbReference>
<keyword evidence="6" id="KW-0479">Metal-binding</keyword>
<evidence type="ECO:0000313" key="11">
    <source>
        <dbReference type="EMBL" id="MFD0985860.1"/>
    </source>
</evidence>
<dbReference type="NCBIfam" id="TIGR01701">
    <property type="entry name" value="Fdhalpha-like"/>
    <property type="match status" value="1"/>
</dbReference>
<evidence type="ECO:0000259" key="10">
    <source>
        <dbReference type="Pfam" id="PF00384"/>
    </source>
</evidence>
<dbReference type="Gene3D" id="3.40.50.740">
    <property type="match status" value="1"/>
</dbReference>
<keyword evidence="12" id="KW-1185">Reference proteome</keyword>
<evidence type="ECO:0000256" key="1">
    <source>
        <dbReference type="ARBA" id="ARBA00001942"/>
    </source>
</evidence>
<organism evidence="11 12">
    <name type="scientific">Methyloligella solikamskensis</name>
    <dbReference type="NCBI Taxonomy" id="1177756"/>
    <lineage>
        <taxon>Bacteria</taxon>
        <taxon>Pseudomonadati</taxon>
        <taxon>Pseudomonadota</taxon>
        <taxon>Alphaproteobacteria</taxon>
        <taxon>Hyphomicrobiales</taxon>
        <taxon>Hyphomicrobiaceae</taxon>
        <taxon>Methyloligella</taxon>
    </lineage>
</organism>
<keyword evidence="5" id="KW-0500">Molybdenum</keyword>
<evidence type="ECO:0000256" key="4">
    <source>
        <dbReference type="ARBA" id="ARBA00022485"/>
    </source>
</evidence>
<keyword evidence="8" id="KW-0408">Iron</keyword>
<keyword evidence="4" id="KW-0004">4Fe-4S</keyword>
<dbReference type="PANTHER" id="PTHR43105:SF4">
    <property type="entry name" value="PROTEIN YDEP"/>
    <property type="match status" value="1"/>
</dbReference>
<gene>
    <name evidence="11" type="ORF">ACFQ2F_01975</name>
</gene>
<dbReference type="PIRSF" id="PIRSF000144">
    <property type="entry name" value="CbbBc"/>
    <property type="match status" value="1"/>
</dbReference>
<reference evidence="12" key="1">
    <citation type="journal article" date="2019" name="Int. J. Syst. Evol. Microbiol.">
        <title>The Global Catalogue of Microorganisms (GCM) 10K type strain sequencing project: providing services to taxonomists for standard genome sequencing and annotation.</title>
        <authorList>
            <consortium name="The Broad Institute Genomics Platform"/>
            <consortium name="The Broad Institute Genome Sequencing Center for Infectious Disease"/>
            <person name="Wu L."/>
            <person name="Ma J."/>
        </authorList>
    </citation>
    <scope>NUCLEOTIDE SEQUENCE [LARGE SCALE GENOMIC DNA]</scope>
    <source>
        <strain evidence="12">CCUG 61697</strain>
    </source>
</reference>
<evidence type="ECO:0000256" key="5">
    <source>
        <dbReference type="ARBA" id="ARBA00022505"/>
    </source>
</evidence>
<evidence type="ECO:0000256" key="7">
    <source>
        <dbReference type="ARBA" id="ARBA00023002"/>
    </source>
</evidence>
<dbReference type="EMBL" id="JBHTJO010000001">
    <property type="protein sequence ID" value="MFD0985860.1"/>
    <property type="molecule type" value="Genomic_DNA"/>
</dbReference>
<protein>
    <submittedName>
        <fullName evidence="11">FdhF/YdeP family oxidoreductase</fullName>
    </submittedName>
</protein>
<dbReference type="Pfam" id="PF00384">
    <property type="entry name" value="Molybdopterin"/>
    <property type="match status" value="1"/>
</dbReference>
<comment type="cofactor">
    <cofactor evidence="1">
        <name>Mo-bis(molybdopterin guanine dinucleotide)</name>
        <dbReference type="ChEBI" id="CHEBI:60539"/>
    </cofactor>
</comment>
<proteinExistence type="inferred from homology"/>
<comment type="cofactor">
    <cofactor evidence="2">
        <name>[4Fe-4S] cluster</name>
        <dbReference type="ChEBI" id="CHEBI:49883"/>
    </cofactor>
</comment>
<keyword evidence="7" id="KW-0560">Oxidoreductase</keyword>
<evidence type="ECO:0000256" key="9">
    <source>
        <dbReference type="ARBA" id="ARBA00023014"/>
    </source>
</evidence>
<evidence type="ECO:0000313" key="12">
    <source>
        <dbReference type="Proteomes" id="UP001597102"/>
    </source>
</evidence>
<evidence type="ECO:0000256" key="2">
    <source>
        <dbReference type="ARBA" id="ARBA00001966"/>
    </source>
</evidence>
<accession>A0ABW3J613</accession>
<sequence length="780" mass="86545">MAKQKPREKSRVRIAPYDGPVGGWGSLKGVTEIMWREAVPLSDWPSLLKQNKSDGFACVSCSYGRPDEPGLFEICENGAKATAWEITDKRCGPDFFAEHTVAELESWSDLELEEQGRLTEPMRWDADSDKYVPCSWDEAFEGIASELRALEPEETVFYTSGRASLEASYMYQLLARLYGNNNLPDSSNMCHESTSVALPQTIGQAVGTVKIEDFKHTECVMFFGQNVGVNSPRMLHQLEAVRKRDVPILSFNPLFERGLERFTNPASPIKMLTGAETQISTQYHQLKPGGDLATLVGMTKTLFAMDQEAKAEGRERILDTDFIEKHTHGFDEFTAAMDQFLWRDIESASGLTRADIEAAAKVYGQADAVIACYGMGLTQHRSGVLAIQMLSNLLLLCGNIGKPGAGIFPVRGHSNVQGQRTVGITEKPKLAPLDKFAEQFGFEPPREKGRDTVEACQGVRDGSVKAFVSLGGNFIRAIPETEIMERAWRDMKLTVQIITKLNRGAIVHGKTAYLLPCLGRIELDRQKSGIQFVTVEDTTGRYHASYGYSEPASEHLLSEPAIVAGMAKALLPENPKVDWDGWVADYAKVRDAIATSYPEIFHDFNTRIKENPKGFDRPLPAREREWETPTGKANFISPRSLSEDPDLPATRLGVLTLITLRSNDQFNTTVYGLDDRLRGIDGTRMVLLMNEADMEEWELNEGDEIDLHGAAADNVPRVVRGLRVVKYNIPQGACGGYYPECNPLLPLWHHAKGSNVPAAKSIPVRIVKREGESDSLPLIA</sequence>
<evidence type="ECO:0000256" key="3">
    <source>
        <dbReference type="ARBA" id="ARBA00010312"/>
    </source>
</evidence>
<dbReference type="PANTHER" id="PTHR43105">
    <property type="entry name" value="RESPIRATORY NITRATE REDUCTASE"/>
    <property type="match status" value="1"/>
</dbReference>
<dbReference type="CDD" id="cd02787">
    <property type="entry name" value="MopB_CT_ydeP"/>
    <property type="match status" value="1"/>
</dbReference>
<keyword evidence="9" id="KW-0411">Iron-sulfur</keyword>
<evidence type="ECO:0000256" key="6">
    <source>
        <dbReference type="ARBA" id="ARBA00022723"/>
    </source>
</evidence>
<dbReference type="InterPro" id="IPR009010">
    <property type="entry name" value="Asp_de-COase-like_dom_sf"/>
</dbReference>